<dbReference type="RefSeq" id="WP_005771953.1">
    <property type="nucleotide sequence ID" value="NC_009727.1"/>
</dbReference>
<dbReference type="HOGENOM" id="CLU_1472860_0_0_6"/>
<sequence length="184" mass="20476">MPRKSTCEKMTETLVRSLAVFSIFSNPETMASAKVTPLPNLNPIDCQTTLMKGDNALKTVITGFEGCPYYEELLPTFELACEELEWQDCFSFNYTSEENPRKYNPVLNTRTVQDCLGYIPFASPTLSQHLRGIAPDPLGKQILGPLNLGGGLRGDSTVEEVKKFISELPGNLTMEDSPHLRLSR</sequence>
<protein>
    <submittedName>
        <fullName evidence="1">Uncharacterized protein</fullName>
    </submittedName>
</protein>
<accession>A9KEH7</accession>
<proteinExistence type="predicted"/>
<name>A9KEH7_COXBN</name>
<dbReference type="EMBL" id="CP000733">
    <property type="protein sequence ID" value="ABS77600.1"/>
    <property type="molecule type" value="Genomic_DNA"/>
</dbReference>
<evidence type="ECO:0000313" key="1">
    <source>
        <dbReference type="EMBL" id="ABS77600.1"/>
    </source>
</evidence>
<evidence type="ECO:0000313" key="2">
    <source>
        <dbReference type="Proteomes" id="UP000008555"/>
    </source>
</evidence>
<dbReference type="KEGG" id="cbd:CBUD_1659"/>
<organism evidence="1 2">
    <name type="scientific">Coxiella burnetii (strain Dugway 5J108-111)</name>
    <dbReference type="NCBI Taxonomy" id="434922"/>
    <lineage>
        <taxon>Bacteria</taxon>
        <taxon>Pseudomonadati</taxon>
        <taxon>Pseudomonadota</taxon>
        <taxon>Gammaproteobacteria</taxon>
        <taxon>Legionellales</taxon>
        <taxon>Coxiellaceae</taxon>
        <taxon>Coxiella</taxon>
    </lineage>
</organism>
<dbReference type="AlphaFoldDB" id="A9KEH7"/>
<gene>
    <name evidence="1" type="ordered locus">CBUD_1659</name>
</gene>
<dbReference type="Proteomes" id="UP000008555">
    <property type="component" value="Chromosome"/>
</dbReference>
<reference evidence="1 2" key="1">
    <citation type="journal article" date="2009" name="Infect. Immun.">
        <title>Comparative genomics reveal extensive transposon-mediated genomic plasticity and diversity among potential effector proteins within the genus Coxiella.</title>
        <authorList>
            <person name="Beare P.A."/>
            <person name="Unsworth N."/>
            <person name="Andoh M."/>
            <person name="Voth D.E."/>
            <person name="Omsland A."/>
            <person name="Gilk S.D."/>
            <person name="Williams K.P."/>
            <person name="Sobral B.W."/>
            <person name="Kupko J.J.III."/>
            <person name="Porcella S.F."/>
            <person name="Samuel J.E."/>
            <person name="Heinzen R.A."/>
        </authorList>
    </citation>
    <scope>NUCLEOTIDE SEQUENCE [LARGE SCALE GENOMIC DNA]</scope>
    <source>
        <strain evidence="1 2">Dugway 5J108-111</strain>
    </source>
</reference>